<dbReference type="GO" id="GO:0031048">
    <property type="term" value="P:regulatory ncRNA-mediated heterochromatin formation"/>
    <property type="evidence" value="ECO:0000318"/>
    <property type="project" value="GO_Central"/>
</dbReference>
<evidence type="ECO:0000256" key="2">
    <source>
        <dbReference type="ARBA" id="ARBA00009265"/>
    </source>
</evidence>
<evidence type="ECO:0000256" key="4">
    <source>
        <dbReference type="SAM" id="MobiDB-lite"/>
    </source>
</evidence>
<dbReference type="InterPro" id="IPR013633">
    <property type="entry name" value="NRDE-2"/>
</dbReference>
<dbReference type="InParanoid" id="D8SEJ0"/>
<dbReference type="OMA" id="AYRNNTE"/>
<dbReference type="Gramene" id="EFJ17121">
    <property type="protein sequence ID" value="EFJ17121"/>
    <property type="gene ID" value="SELMODRAFT_179031"/>
</dbReference>
<comment type="subcellular location">
    <subcellularLocation>
        <location evidence="1">Nucleus</location>
    </subcellularLocation>
</comment>
<dbReference type="GO" id="GO:1902369">
    <property type="term" value="P:negative regulation of RNA catabolic process"/>
    <property type="evidence" value="ECO:0000318"/>
    <property type="project" value="GO_Central"/>
</dbReference>
<organism evidence="6">
    <name type="scientific">Selaginella moellendorffii</name>
    <name type="common">Spikemoss</name>
    <dbReference type="NCBI Taxonomy" id="88036"/>
    <lineage>
        <taxon>Eukaryota</taxon>
        <taxon>Viridiplantae</taxon>
        <taxon>Streptophyta</taxon>
        <taxon>Embryophyta</taxon>
        <taxon>Tracheophyta</taxon>
        <taxon>Lycopodiopsida</taxon>
        <taxon>Selaginellales</taxon>
        <taxon>Selaginellaceae</taxon>
        <taxon>Selaginella</taxon>
    </lineage>
</organism>
<dbReference type="GO" id="GO:0006396">
    <property type="term" value="P:RNA processing"/>
    <property type="evidence" value="ECO:0007669"/>
    <property type="project" value="InterPro"/>
</dbReference>
<dbReference type="STRING" id="88036.D8SEJ0"/>
<dbReference type="SUPFAM" id="SSF48452">
    <property type="entry name" value="TPR-like"/>
    <property type="match status" value="3"/>
</dbReference>
<evidence type="ECO:0000256" key="3">
    <source>
        <dbReference type="ARBA" id="ARBA00023242"/>
    </source>
</evidence>
<evidence type="ECO:0008006" key="7">
    <source>
        <dbReference type="Google" id="ProtNLM"/>
    </source>
</evidence>
<dbReference type="InterPro" id="IPR003107">
    <property type="entry name" value="HAT"/>
</dbReference>
<dbReference type="Pfam" id="PF08424">
    <property type="entry name" value="NRDE-2"/>
    <property type="match status" value="1"/>
</dbReference>
<dbReference type="InterPro" id="IPR011990">
    <property type="entry name" value="TPR-like_helical_dom_sf"/>
</dbReference>
<gene>
    <name evidence="5" type="ORF">SELMODRAFT_179031</name>
</gene>
<feature type="compositionally biased region" description="Acidic residues" evidence="4">
    <location>
        <begin position="529"/>
        <end position="540"/>
    </location>
</feature>
<dbReference type="HOGENOM" id="CLU_008122_0_0_1"/>
<dbReference type="PANTHER" id="PTHR13471">
    <property type="entry name" value="TETRATRICOPEPTIDE-LIKE HELICAL"/>
    <property type="match status" value="1"/>
</dbReference>
<dbReference type="PANTHER" id="PTHR13471:SF0">
    <property type="entry name" value="NUCLEAR EXOSOME REGULATOR NRDE2"/>
    <property type="match status" value="1"/>
</dbReference>
<dbReference type="AlphaFoldDB" id="D8SEJ0"/>
<comment type="similarity">
    <text evidence="2">Belongs to the NRDE2 family.</text>
</comment>
<evidence type="ECO:0000313" key="5">
    <source>
        <dbReference type="EMBL" id="EFJ17121.1"/>
    </source>
</evidence>
<keyword evidence="6" id="KW-1185">Reference proteome</keyword>
<protein>
    <recommendedName>
        <fullName evidence="7">Suppressor of forked domain-containing protein</fullName>
    </recommendedName>
</protein>
<dbReference type="FunCoup" id="D8SEJ0">
    <property type="interactions" value="4211"/>
</dbReference>
<name>D8SEJ0_SELML</name>
<evidence type="ECO:0000313" key="6">
    <source>
        <dbReference type="Proteomes" id="UP000001514"/>
    </source>
</evidence>
<dbReference type="eggNOG" id="KOG1972">
    <property type="taxonomic scope" value="Eukaryota"/>
</dbReference>
<dbReference type="Proteomes" id="UP000001514">
    <property type="component" value="Unassembled WGS sequence"/>
</dbReference>
<proteinExistence type="inferred from homology"/>
<dbReference type="KEGG" id="smo:SELMODRAFT_179031"/>
<dbReference type="Gene3D" id="1.25.40.10">
    <property type="entry name" value="Tetratricopeptide repeat domain"/>
    <property type="match status" value="3"/>
</dbReference>
<evidence type="ECO:0000256" key="1">
    <source>
        <dbReference type="ARBA" id="ARBA00004123"/>
    </source>
</evidence>
<dbReference type="GO" id="GO:0005634">
    <property type="term" value="C:nucleus"/>
    <property type="evidence" value="ECO:0007669"/>
    <property type="project" value="UniProtKB-SubCell"/>
</dbReference>
<accession>D8SEJ0</accession>
<feature type="region of interest" description="Disordered" evidence="4">
    <location>
        <begin position="39"/>
        <end position="105"/>
    </location>
</feature>
<reference evidence="5 6" key="1">
    <citation type="journal article" date="2011" name="Science">
        <title>The Selaginella genome identifies genetic changes associated with the evolution of vascular plants.</title>
        <authorList>
            <person name="Banks J.A."/>
            <person name="Nishiyama T."/>
            <person name="Hasebe M."/>
            <person name="Bowman J.L."/>
            <person name="Gribskov M."/>
            <person name="dePamphilis C."/>
            <person name="Albert V.A."/>
            <person name="Aono N."/>
            <person name="Aoyama T."/>
            <person name="Ambrose B.A."/>
            <person name="Ashton N.W."/>
            <person name="Axtell M.J."/>
            <person name="Barker E."/>
            <person name="Barker M.S."/>
            <person name="Bennetzen J.L."/>
            <person name="Bonawitz N.D."/>
            <person name="Chapple C."/>
            <person name="Cheng C."/>
            <person name="Correa L.G."/>
            <person name="Dacre M."/>
            <person name="DeBarry J."/>
            <person name="Dreyer I."/>
            <person name="Elias M."/>
            <person name="Engstrom E.M."/>
            <person name="Estelle M."/>
            <person name="Feng L."/>
            <person name="Finet C."/>
            <person name="Floyd S.K."/>
            <person name="Frommer W.B."/>
            <person name="Fujita T."/>
            <person name="Gramzow L."/>
            <person name="Gutensohn M."/>
            <person name="Harholt J."/>
            <person name="Hattori M."/>
            <person name="Heyl A."/>
            <person name="Hirai T."/>
            <person name="Hiwatashi Y."/>
            <person name="Ishikawa M."/>
            <person name="Iwata M."/>
            <person name="Karol K.G."/>
            <person name="Koehler B."/>
            <person name="Kolukisaoglu U."/>
            <person name="Kubo M."/>
            <person name="Kurata T."/>
            <person name="Lalonde S."/>
            <person name="Li K."/>
            <person name="Li Y."/>
            <person name="Litt A."/>
            <person name="Lyons E."/>
            <person name="Manning G."/>
            <person name="Maruyama T."/>
            <person name="Michael T.P."/>
            <person name="Mikami K."/>
            <person name="Miyazaki S."/>
            <person name="Morinaga S."/>
            <person name="Murata T."/>
            <person name="Mueller-Roeber B."/>
            <person name="Nelson D.R."/>
            <person name="Obara M."/>
            <person name="Oguri Y."/>
            <person name="Olmstead R.G."/>
            <person name="Onodera N."/>
            <person name="Petersen B.L."/>
            <person name="Pils B."/>
            <person name="Prigge M."/>
            <person name="Rensing S.A."/>
            <person name="Riano-Pachon D.M."/>
            <person name="Roberts A.W."/>
            <person name="Sato Y."/>
            <person name="Scheller H.V."/>
            <person name="Schulz B."/>
            <person name="Schulz C."/>
            <person name="Shakirov E.V."/>
            <person name="Shibagaki N."/>
            <person name="Shinohara N."/>
            <person name="Shippen D.E."/>
            <person name="Soerensen I."/>
            <person name="Sotooka R."/>
            <person name="Sugimoto N."/>
            <person name="Sugita M."/>
            <person name="Sumikawa N."/>
            <person name="Tanurdzic M."/>
            <person name="Theissen G."/>
            <person name="Ulvskov P."/>
            <person name="Wakazuki S."/>
            <person name="Weng J.K."/>
            <person name="Willats W.W."/>
            <person name="Wipf D."/>
            <person name="Wolf P.G."/>
            <person name="Yang L."/>
            <person name="Zimmer A.D."/>
            <person name="Zhu Q."/>
            <person name="Mitros T."/>
            <person name="Hellsten U."/>
            <person name="Loque D."/>
            <person name="Otillar R."/>
            <person name="Salamov A."/>
            <person name="Schmutz J."/>
            <person name="Shapiro H."/>
            <person name="Lindquist E."/>
            <person name="Lucas S."/>
            <person name="Rokhsar D."/>
            <person name="Grigoriev I.V."/>
        </authorList>
    </citation>
    <scope>NUCLEOTIDE SEQUENCE [LARGE SCALE GENOMIC DNA]</scope>
</reference>
<dbReference type="EMBL" id="GL377615">
    <property type="protein sequence ID" value="EFJ17121.1"/>
    <property type="molecule type" value="Genomic_DNA"/>
</dbReference>
<dbReference type="SMART" id="SM00386">
    <property type="entry name" value="HAT"/>
    <property type="match status" value="5"/>
</dbReference>
<feature type="region of interest" description="Disordered" evidence="4">
    <location>
        <begin position="513"/>
        <end position="540"/>
    </location>
</feature>
<sequence length="1093" mass="125393">MQRCSNRIFQAKHFDAEAPTWLSNASFSESLLPPRPVSVAVAQPSFREGDGSDSNGDDAEPLGEKKDGGKEKKRKKEKDKEDKQRKKHKKKEQSEDTVIGALKGTRSERKASGGIWAGDAGKDWYFDFRGDKDNLAFESLYRHDIARYHLHQSKEVLEERLWRRRLDLVSPEGDSCSQEESVRTNGRYWSSKVASLERRRDFKRLCFGALRSKKTRHEAGALYDNFIALNLNEGEVEDQVEIPQEKSWDDYVLDKLRSFNQLTHEKPGDESVWISFAKFQDELIEAEKRKTMVQHAIDKKILLLEKALEHHPNSEELILLYLETCRRKDDLDTLISKWERMIVRHSGSYRLWWEFLRLRRSTFSKFSVSALRKLYSQALQALAAARNRQQKEVNDTSKLAEAEVGVIAIFLDLCRFEWQTGHHELVVGLFQAQFEYSFLCPLIQLSQNNKLRLFESFWNSGAPRIGEAGAVGWNTWMEQKEEQIQNAKAMSAHKMEEESSWAGWKETNEVTKTGMEKPAAESSMKQEVDDAEENDEIEEEDDAALLEKLGLNLDLTKDVEVKDARIWKRWSEEESQRDCSQWLPVKQRSRAAGDDQDEDEDEGLENMVLFDDIRENLFTLTTVQGKFYLMGQFLEFCNVPLFQWYCSNGLGYKERIDSLEVLTSDILNASTDIQGLGNLVFPKDWIKESKGRARFVRNTVFLLKDILSHNLHFQEVLLSLEALEASENDGNDGSSASRALAKKLLKASRQDLTLWAAYACFEASTGNVDVARKIFDTALTSLSALPKEAQSDASSIYLAYAEVEMAQCGTDTQDYQRVLYILHFLGLGDPYQPNFSTLSGTQVLKARRGYNDQLQKIYTLGKLREAEASLVICAALFHQLTAGWQPATSIFQQILSMPVQDGLQENVHHERLLHCYTTMLESQKNWVKPTLIRQVVKEGAMQYPFNLKLLTSFKQNTLANDTRRFIDKLSQRKQSSLQWIFALSCEVPIAGATSRVRNVFERALDAGGSQHSVLLWRLYVAYELAQNNNEGARRVFFRAIHACPWSKALWIDGFQKMSTVLSVKELSDLVDIMRDKELRIRTDVYEILLEEAG</sequence>
<feature type="compositionally biased region" description="Basic and acidic residues" evidence="4">
    <location>
        <begin position="513"/>
        <end position="528"/>
    </location>
</feature>
<keyword evidence="3" id="KW-0539">Nucleus</keyword>